<protein>
    <submittedName>
        <fullName evidence="1">Uncharacterized protein</fullName>
    </submittedName>
</protein>
<dbReference type="EMBL" id="VOSB01000007">
    <property type="protein sequence ID" value="TXE18617.1"/>
    <property type="molecule type" value="Genomic_DNA"/>
</dbReference>
<evidence type="ECO:0000313" key="2">
    <source>
        <dbReference type="Proteomes" id="UP000321938"/>
    </source>
</evidence>
<proteinExistence type="predicted"/>
<organism evidence="1 2">
    <name type="scientific">Psychroserpens burtonensis</name>
    <dbReference type="NCBI Taxonomy" id="49278"/>
    <lineage>
        <taxon>Bacteria</taxon>
        <taxon>Pseudomonadati</taxon>
        <taxon>Bacteroidota</taxon>
        <taxon>Flavobacteriia</taxon>
        <taxon>Flavobacteriales</taxon>
        <taxon>Flavobacteriaceae</taxon>
        <taxon>Psychroserpens</taxon>
    </lineage>
</organism>
<dbReference type="AlphaFoldDB" id="A0A5C7BAE4"/>
<dbReference type="Proteomes" id="UP000321938">
    <property type="component" value="Unassembled WGS sequence"/>
</dbReference>
<sequence length="273" mass="28745">MSYVKPSLISKSSGSAENKSFEVIVMDVNDIASFPVRNANGVTMVNNYVMKTGKYITKIQVSTSKTSLPVTSEGEEDNVSISSLPEFSVPGSSLDFEEFVANWTNKSVIVGVQVGACGGGSAFYRMFGSQCAPLSLLLEGQNNNDATMNLAKFQQFAKTNLMPGRYTGTFTLATVTDTVAADATVVDATDGQGEYQLTVNTTATIITDITNAVTNGKYTLLGSGGAEPATIENGGNFHLAGGVDWQGLAGDTITFNALDAGSADHFFVETSRT</sequence>
<comment type="caution">
    <text evidence="1">The sequence shown here is derived from an EMBL/GenBank/DDBJ whole genome shotgun (WGS) entry which is preliminary data.</text>
</comment>
<dbReference type="OrthoDB" id="1272765at2"/>
<evidence type="ECO:0000313" key="1">
    <source>
        <dbReference type="EMBL" id="TXE18617.1"/>
    </source>
</evidence>
<reference evidence="1 2" key="1">
    <citation type="submission" date="2019-08" db="EMBL/GenBank/DDBJ databases">
        <title>Genome of Psychroserpens burtonensis ACAM 167.</title>
        <authorList>
            <person name="Bowman J.P."/>
        </authorList>
    </citation>
    <scope>NUCLEOTIDE SEQUENCE [LARGE SCALE GENOMIC DNA]</scope>
    <source>
        <strain evidence="1 2">ACAM 167</strain>
    </source>
</reference>
<accession>A0A5C7BAE4</accession>
<name>A0A5C7BAE4_9FLAO</name>
<gene>
    <name evidence="1" type="ORF">ES692_06120</name>
</gene>
<dbReference type="RefSeq" id="WP_147231375.1">
    <property type="nucleotide sequence ID" value="NZ_VOSB01000007.1"/>
</dbReference>
<keyword evidence="2" id="KW-1185">Reference proteome</keyword>